<reference evidence="1 2" key="1">
    <citation type="journal article" date="2017" name="Int. J. Parasitol.">
        <title>The genome of the protozoan parasite Cystoisospora suis and a reverse vaccinology approach to identify vaccine candidates.</title>
        <authorList>
            <person name="Palmieri N."/>
            <person name="Shrestha A."/>
            <person name="Ruttkowski B."/>
            <person name="Beck T."/>
            <person name="Vogl C."/>
            <person name="Tomley F."/>
            <person name="Blake D.P."/>
            <person name="Joachim A."/>
        </authorList>
    </citation>
    <scope>NUCLEOTIDE SEQUENCE [LARGE SCALE GENOMIC DNA]</scope>
    <source>
        <strain evidence="1 2">Wien I</strain>
    </source>
</reference>
<dbReference type="GeneID" id="94433958"/>
<comment type="caution">
    <text evidence="1">The sequence shown here is derived from an EMBL/GenBank/DDBJ whole genome shotgun (WGS) entry which is preliminary data.</text>
</comment>
<dbReference type="RefSeq" id="XP_067917277.1">
    <property type="nucleotide sequence ID" value="XM_068070747.1"/>
</dbReference>
<name>A0A2C6KGL4_9APIC</name>
<protein>
    <submittedName>
        <fullName evidence="1">Uncharacterized protein</fullName>
    </submittedName>
</protein>
<evidence type="ECO:0000313" key="1">
    <source>
        <dbReference type="EMBL" id="PHJ15544.1"/>
    </source>
</evidence>
<dbReference type="EMBL" id="MIGC01007907">
    <property type="protein sequence ID" value="PHJ15544.1"/>
    <property type="molecule type" value="Genomic_DNA"/>
</dbReference>
<sequence length="60" mass="6936">PGRVQKGSSALCRACGIPRGRAVARWLRKVLRELAALLGQSKIWWTKLRLRHPRVFRLFV</sequence>
<dbReference type="AlphaFoldDB" id="A0A2C6KGL4"/>
<proteinExistence type="predicted"/>
<evidence type="ECO:0000313" key="2">
    <source>
        <dbReference type="Proteomes" id="UP000221165"/>
    </source>
</evidence>
<accession>A0A2C6KGL4</accession>
<feature type="non-terminal residue" evidence="1">
    <location>
        <position position="1"/>
    </location>
</feature>
<gene>
    <name evidence="1" type="ORF">CSUI_010645</name>
</gene>
<organism evidence="1 2">
    <name type="scientific">Cystoisospora suis</name>
    <dbReference type="NCBI Taxonomy" id="483139"/>
    <lineage>
        <taxon>Eukaryota</taxon>
        <taxon>Sar</taxon>
        <taxon>Alveolata</taxon>
        <taxon>Apicomplexa</taxon>
        <taxon>Conoidasida</taxon>
        <taxon>Coccidia</taxon>
        <taxon>Eucoccidiorida</taxon>
        <taxon>Eimeriorina</taxon>
        <taxon>Sarcocystidae</taxon>
        <taxon>Cystoisospora</taxon>
    </lineage>
</organism>
<dbReference type="VEuPathDB" id="ToxoDB:CSUI_010645"/>
<keyword evidence="2" id="KW-1185">Reference proteome</keyword>
<dbReference type="Proteomes" id="UP000221165">
    <property type="component" value="Unassembled WGS sequence"/>
</dbReference>